<dbReference type="RefSeq" id="WP_303283966.1">
    <property type="nucleotide sequence ID" value="NZ_BAABCZ010000003.1"/>
</dbReference>
<sequence>MKSLKNIPSSLLFLLITIGFYQCASTQKLENKLPLEIGEVYSQHWVSGVRGGGSGYNVFIPIKSNPSKIVLDSLYFKGKRVKLESKSASVFVGRFKSEANQRQDIIMSSDPLAEYGNSVPKISKKMPFELNDTECIISYQKGNKTLYYKISNITKKASTEYPIAPSNR</sequence>
<accession>A0ABT8X650</accession>
<keyword evidence="2" id="KW-1185">Reference proteome</keyword>
<gene>
    <name evidence="1" type="ORF">Q4Q39_18030</name>
</gene>
<protein>
    <recommendedName>
        <fullName evidence="3">Lipoprotein</fullName>
    </recommendedName>
</protein>
<comment type="caution">
    <text evidence="1">The sequence shown here is derived from an EMBL/GenBank/DDBJ whole genome shotgun (WGS) entry which is preliminary data.</text>
</comment>
<dbReference type="Proteomes" id="UP001176891">
    <property type="component" value="Unassembled WGS sequence"/>
</dbReference>
<reference evidence="1" key="1">
    <citation type="submission" date="2023-07" db="EMBL/GenBank/DDBJ databases">
        <title>Two novel species in the genus Flavivirga.</title>
        <authorList>
            <person name="Kwon K."/>
        </authorList>
    </citation>
    <scope>NUCLEOTIDE SEQUENCE</scope>
    <source>
        <strain evidence="1">KACC 14157</strain>
    </source>
</reference>
<evidence type="ECO:0008006" key="3">
    <source>
        <dbReference type="Google" id="ProtNLM"/>
    </source>
</evidence>
<evidence type="ECO:0000313" key="1">
    <source>
        <dbReference type="EMBL" id="MDO5989307.1"/>
    </source>
</evidence>
<name>A0ABT8X650_9FLAO</name>
<proteinExistence type="predicted"/>
<evidence type="ECO:0000313" key="2">
    <source>
        <dbReference type="Proteomes" id="UP001176891"/>
    </source>
</evidence>
<dbReference type="EMBL" id="JAUOEM010000007">
    <property type="protein sequence ID" value="MDO5989307.1"/>
    <property type="molecule type" value="Genomic_DNA"/>
</dbReference>
<organism evidence="1 2">
    <name type="scientific">Flavivirga amylovorans</name>
    <dbReference type="NCBI Taxonomy" id="870486"/>
    <lineage>
        <taxon>Bacteria</taxon>
        <taxon>Pseudomonadati</taxon>
        <taxon>Bacteroidota</taxon>
        <taxon>Flavobacteriia</taxon>
        <taxon>Flavobacteriales</taxon>
        <taxon>Flavobacteriaceae</taxon>
        <taxon>Flavivirga</taxon>
    </lineage>
</organism>